<evidence type="ECO:0000313" key="3">
    <source>
        <dbReference type="EnsemblMetazoa" id="XP_038066737.1"/>
    </source>
</evidence>
<feature type="domain" description="HAT C-terminal dimerisation" evidence="2">
    <location>
        <begin position="484"/>
        <end position="549"/>
    </location>
</feature>
<dbReference type="GeneID" id="119736797"/>
<reference evidence="3" key="1">
    <citation type="submission" date="2022-11" db="UniProtKB">
        <authorList>
            <consortium name="EnsemblMetazoa"/>
        </authorList>
    </citation>
    <scope>IDENTIFICATION</scope>
</reference>
<protein>
    <recommendedName>
        <fullName evidence="2">HAT C-terminal dimerisation domain-containing protein</fullName>
    </recommendedName>
</protein>
<evidence type="ECO:0000313" key="4">
    <source>
        <dbReference type="Proteomes" id="UP000887568"/>
    </source>
</evidence>
<dbReference type="PANTHER" id="PTHR46880">
    <property type="entry name" value="RAS-ASSOCIATING DOMAIN-CONTAINING PROTEIN"/>
    <property type="match status" value="1"/>
</dbReference>
<sequence length="611" mass="69247">MFRTAFYLAKSERPFRDFPGLLSLQDINYNDTLGNHYANDKQAKTFISYMGEENNNNISQMLNQNSFISVICDGSTDKGIIEEEIVFARFLNHECVPETKFISLESVHKADAEGLKGAVGSALEKKVNCKDWREKLVGIATDGAAVNFGCREGLVAKLRTKIPHLIGIRCCAHRLELALKDAARKSKLWDTIDAFLSSLYKFYHYSSLNMDGLMEAGKALKITILRPGNIWGTRWVPHRHRALLAVDRDWLALANHLSQVAMGTNETAAKAKGLHLTLVSVHFVLMLHVALKFFSICRTISEVFQDNDSSVETLYTTLQAAQLKLASDRFDAKGVLKSFVEKDLVVTGTDVMYRGERLKLQSGSSRGRQHTLDTALEDVEKSVSCMVSATAEALNQRFASFNDPVLKAFRVFEPMNWPHDIEVLADFGTTEIQTITNHFSDLLNRNGTDTTSMEIEWTQLLLSCRELKREQPDRCIANNERFQAFWKKVLQTYNESQRFANILTLVKIMLVLPIHSAEAERGFSLMGRVKNDWRSRLHPETTSNLMALKLANTTVESFDPMPSINRWWTDTKRTRRFTQQYGTRASADIESNEEQMDNDLVSVADDDEDEA</sequence>
<organism evidence="3 4">
    <name type="scientific">Patiria miniata</name>
    <name type="common">Bat star</name>
    <name type="synonym">Asterina miniata</name>
    <dbReference type="NCBI Taxonomy" id="46514"/>
    <lineage>
        <taxon>Eukaryota</taxon>
        <taxon>Metazoa</taxon>
        <taxon>Echinodermata</taxon>
        <taxon>Eleutherozoa</taxon>
        <taxon>Asterozoa</taxon>
        <taxon>Asteroidea</taxon>
        <taxon>Valvatacea</taxon>
        <taxon>Valvatida</taxon>
        <taxon>Asterinidae</taxon>
        <taxon>Patiria</taxon>
    </lineage>
</organism>
<dbReference type="GO" id="GO:0046983">
    <property type="term" value="F:protein dimerization activity"/>
    <property type="evidence" value="ECO:0007669"/>
    <property type="project" value="InterPro"/>
</dbReference>
<proteinExistence type="predicted"/>
<evidence type="ECO:0000259" key="2">
    <source>
        <dbReference type="Pfam" id="PF05699"/>
    </source>
</evidence>
<dbReference type="PANTHER" id="PTHR46880:SF5">
    <property type="entry name" value="DUF4371 DOMAIN-CONTAINING PROTEIN"/>
    <property type="match status" value="1"/>
</dbReference>
<dbReference type="OrthoDB" id="10060990at2759"/>
<accession>A0A914ASJ0</accession>
<keyword evidence="4" id="KW-1185">Reference proteome</keyword>
<dbReference type="Pfam" id="PF05699">
    <property type="entry name" value="Dimer_Tnp_hAT"/>
    <property type="match status" value="1"/>
</dbReference>
<dbReference type="InterPro" id="IPR008906">
    <property type="entry name" value="HATC_C_dom"/>
</dbReference>
<dbReference type="AlphaFoldDB" id="A0A914ASJ0"/>
<dbReference type="RefSeq" id="XP_038066737.1">
    <property type="nucleotide sequence ID" value="XM_038210809.1"/>
</dbReference>
<dbReference type="OMA" id="NDHACRE"/>
<dbReference type="EnsemblMetazoa" id="XM_038210809.1">
    <property type="protein sequence ID" value="XP_038066737.1"/>
    <property type="gene ID" value="LOC119736797"/>
</dbReference>
<evidence type="ECO:0000256" key="1">
    <source>
        <dbReference type="SAM" id="MobiDB-lite"/>
    </source>
</evidence>
<dbReference type="InterPro" id="IPR012337">
    <property type="entry name" value="RNaseH-like_sf"/>
</dbReference>
<dbReference type="Proteomes" id="UP000887568">
    <property type="component" value="Unplaced"/>
</dbReference>
<feature type="region of interest" description="Disordered" evidence="1">
    <location>
        <begin position="582"/>
        <end position="611"/>
    </location>
</feature>
<name>A0A914ASJ0_PATMI</name>
<dbReference type="SUPFAM" id="SSF53098">
    <property type="entry name" value="Ribonuclease H-like"/>
    <property type="match status" value="1"/>
</dbReference>